<gene>
    <name evidence="1" type="ORF">COS33_00090</name>
</gene>
<accession>A0A2M7CQR1</accession>
<dbReference type="EMBL" id="PEUH01000002">
    <property type="protein sequence ID" value="PIV32020.1"/>
    <property type="molecule type" value="Genomic_DNA"/>
</dbReference>
<comment type="caution">
    <text evidence="1">The sequence shown here is derived from an EMBL/GenBank/DDBJ whole genome shotgun (WGS) entry which is preliminary data.</text>
</comment>
<protein>
    <submittedName>
        <fullName evidence="1">Uncharacterized protein</fullName>
    </submittedName>
</protein>
<name>A0A2M7CQR1_9BACT</name>
<organism evidence="1 2">
    <name type="scientific">Candidatus Wolfebacteria bacterium CG02_land_8_20_14_3_00_37_12</name>
    <dbReference type="NCBI Taxonomy" id="1975066"/>
    <lineage>
        <taxon>Bacteria</taxon>
        <taxon>Candidatus Wolfeibacteriota</taxon>
    </lineage>
</organism>
<dbReference type="AlphaFoldDB" id="A0A2M7CQR1"/>
<proteinExistence type="predicted"/>
<sequence length="133" mass="15656">MQCAYCDCTTPTQRFKTIKHKGAMLFLCTDGEENCFLKWKQLQKAKAISLKIMNLAKCELGMCEMYEKEIKHTFRIEKMRDIIARMMGNIEKSAKKILRKSNVSIKKLLRYLRIIAGIVGLENQYRQIKLRFI</sequence>
<dbReference type="Proteomes" id="UP000230595">
    <property type="component" value="Unassembled WGS sequence"/>
</dbReference>
<evidence type="ECO:0000313" key="2">
    <source>
        <dbReference type="Proteomes" id="UP000230595"/>
    </source>
</evidence>
<evidence type="ECO:0000313" key="1">
    <source>
        <dbReference type="EMBL" id="PIV32020.1"/>
    </source>
</evidence>
<reference evidence="2" key="1">
    <citation type="submission" date="2017-09" db="EMBL/GenBank/DDBJ databases">
        <title>Depth-based differentiation of microbial function through sediment-hosted aquifers and enrichment of novel symbionts in the deep terrestrial subsurface.</title>
        <authorList>
            <person name="Probst A.J."/>
            <person name="Ladd B."/>
            <person name="Jarett J.K."/>
            <person name="Geller-Mcgrath D.E."/>
            <person name="Sieber C.M.K."/>
            <person name="Emerson J.B."/>
            <person name="Anantharaman K."/>
            <person name="Thomas B.C."/>
            <person name="Malmstrom R."/>
            <person name="Stieglmeier M."/>
            <person name="Klingl A."/>
            <person name="Woyke T."/>
            <person name="Ryan C.M."/>
            <person name="Banfield J.F."/>
        </authorList>
    </citation>
    <scope>NUCLEOTIDE SEQUENCE [LARGE SCALE GENOMIC DNA]</scope>
</reference>